<feature type="region of interest" description="Disordered" evidence="6">
    <location>
        <begin position="46"/>
        <end position="87"/>
    </location>
</feature>
<dbReference type="InterPro" id="IPR019931">
    <property type="entry name" value="LPXTG_anchor"/>
</dbReference>
<gene>
    <name evidence="9" type="ORF">NCTC8181_02011</name>
</gene>
<dbReference type="Pfam" id="PF06458">
    <property type="entry name" value="MucBP"/>
    <property type="match status" value="5"/>
</dbReference>
<dbReference type="Proteomes" id="UP000250200">
    <property type="component" value="Unassembled WGS sequence"/>
</dbReference>
<feature type="chain" id="PRO_5030549050" evidence="7">
    <location>
        <begin position="40"/>
        <end position="979"/>
    </location>
</feature>
<feature type="signal peptide" evidence="7">
    <location>
        <begin position="1"/>
        <end position="39"/>
    </location>
</feature>
<keyword evidence="2" id="KW-0964">Secreted</keyword>
<sequence length="979" mass="105643">MFRKYNFEKGLKFSIRKFSVGIASVAIGSLLFISPQVLADETTSVTSATTPTGVTTTDANLVNPNNSTPTSTNRSATSTQGSNLSNTSEIIKPATLAATSPTTDNAAPSVDKRTYATSGDWTLQNPYADSVRNKNISPSVRDESFKSAETTVVRDDNSTVKVTATITPVEGNDEGSGILTNGGNQSEYKATSEMFVGNVDPAKIPALGVYTQPGRTEGGSKLSDKLNFNGKAPSTILTLKFDKAVTDPIIDLSGVGGNARLSFTETVMENGKIVEKFDYARGSYNSTFFELITPGISLEKASSGVNLTVTANTVDVTDKNTFNESVVNPSDEDFVNGPDRTPDAVPAGTGSIRLKGTFTEASFKLYHQAVPFTAFSKEKYHTGDGYYNSIANVRPTVVKPDSINGLNKHASDVIDYKISDNNDISNDDLLRLSVRLQNPRGSVVVNYIDTEGNIIGTEYKDTTDAIPGTHYNTAESSGDLNSDATVERPSTITKDGKVYELVAENITVPVGKVNSDGTLATNGSSFNYGTDAASGEVAEGTKSVTYVYSIKQESKGNVHARYVILGTETELASAKTVKSEAPIDEAYSDKAPATLEKDGKLYEFVHVRDNKGDAPADGKVTEQDQTITYEYVEVPKGRVVVDYVIEGTATKLKDTYVDTPTAYIRDKEGQAIPYNTAENDSEKPLLLDKDGIKYELVSIQEGSAAEKGTLREGEQHVVYQYRKVVEVPSVKVGNVHARYVILGTETELASAKTVKSEAPIDEAYSDKAPATLEKDGKLYEFVHVRDNKGDAPADGKVTEQDQTITYEYKLKKDDSEAVGNVVINYVDETGNVIKKPILDTHESKVGTPYDTTDYKFAEIKFNGKIYKLVSAKTMGNEFGKVTEGTTEVTYVYRESVKSTLPKETGISIPSESESPKFISTQTTENRPNKGVLTSSKNPTNKSVLPTTGEESNRILGVVGITLVATTATLAASSLKRRKN</sequence>
<evidence type="ECO:0000256" key="4">
    <source>
        <dbReference type="ARBA" id="ARBA00022737"/>
    </source>
</evidence>
<feature type="domain" description="Gram-positive cocci surface proteins LPxTG" evidence="8">
    <location>
        <begin position="944"/>
        <end position="979"/>
    </location>
</feature>
<feature type="region of interest" description="Disordered" evidence="6">
    <location>
        <begin position="903"/>
        <end position="948"/>
    </location>
</feature>
<reference evidence="9 10" key="1">
    <citation type="submission" date="2018-06" db="EMBL/GenBank/DDBJ databases">
        <authorList>
            <consortium name="Pathogen Informatics"/>
            <person name="Doyle S."/>
        </authorList>
    </citation>
    <scope>NUCLEOTIDE SEQUENCE [LARGE SCALE GENOMIC DNA]</scope>
    <source>
        <strain evidence="9 10">NCTC8181</strain>
    </source>
</reference>
<evidence type="ECO:0000256" key="7">
    <source>
        <dbReference type="SAM" id="SignalP"/>
    </source>
</evidence>
<evidence type="ECO:0000256" key="5">
    <source>
        <dbReference type="ARBA" id="ARBA00023088"/>
    </source>
</evidence>
<feature type="compositionally biased region" description="Polar residues" evidence="6">
    <location>
        <begin position="907"/>
        <end position="948"/>
    </location>
</feature>
<keyword evidence="1" id="KW-0134">Cell wall</keyword>
<protein>
    <submittedName>
        <fullName evidence="9">Putative muramidase-released protein</fullName>
    </submittedName>
</protein>
<dbReference type="PROSITE" id="PS50847">
    <property type="entry name" value="GRAM_POS_ANCHORING"/>
    <property type="match status" value="1"/>
</dbReference>
<dbReference type="RefSeq" id="WP_000489009.1">
    <property type="nucleotide sequence ID" value="NZ_CAACXY010000016.1"/>
</dbReference>
<dbReference type="Pfam" id="PF00746">
    <property type="entry name" value="Gram_pos_anchor"/>
    <property type="match status" value="1"/>
</dbReference>
<evidence type="ECO:0000313" key="9">
    <source>
        <dbReference type="EMBL" id="SQA18954.1"/>
    </source>
</evidence>
<keyword evidence="4" id="KW-0677">Repeat</keyword>
<evidence type="ECO:0000313" key="10">
    <source>
        <dbReference type="Proteomes" id="UP000250200"/>
    </source>
</evidence>
<accession>A0A7Z7P497</accession>
<keyword evidence="3 7" id="KW-0732">Signal</keyword>
<proteinExistence type="predicted"/>
<evidence type="ECO:0000259" key="8">
    <source>
        <dbReference type="PROSITE" id="PS50847"/>
    </source>
</evidence>
<evidence type="ECO:0000256" key="1">
    <source>
        <dbReference type="ARBA" id="ARBA00022512"/>
    </source>
</evidence>
<dbReference type="NCBIfam" id="TIGR01168">
    <property type="entry name" value="YSIRK_signal"/>
    <property type="match status" value="1"/>
</dbReference>
<feature type="compositionally biased region" description="Low complexity" evidence="6">
    <location>
        <begin position="46"/>
        <end position="79"/>
    </location>
</feature>
<dbReference type="InterPro" id="IPR005877">
    <property type="entry name" value="YSIRK_signal_dom"/>
</dbReference>
<organism evidence="9 10">
    <name type="scientific">Streptococcus agalactiae</name>
    <dbReference type="NCBI Taxonomy" id="1311"/>
    <lineage>
        <taxon>Bacteria</taxon>
        <taxon>Bacillati</taxon>
        <taxon>Bacillota</taxon>
        <taxon>Bacilli</taxon>
        <taxon>Lactobacillales</taxon>
        <taxon>Streptococcaceae</taxon>
        <taxon>Streptococcus</taxon>
    </lineage>
</organism>
<comment type="caution">
    <text evidence="9">The sequence shown here is derived from an EMBL/GenBank/DDBJ whole genome shotgun (WGS) entry which is preliminary data.</text>
</comment>
<dbReference type="NCBIfam" id="TIGR01167">
    <property type="entry name" value="LPXTG_anchor"/>
    <property type="match status" value="1"/>
</dbReference>
<dbReference type="EMBL" id="UAVB01000001">
    <property type="protein sequence ID" value="SQA18954.1"/>
    <property type="molecule type" value="Genomic_DNA"/>
</dbReference>
<evidence type="ECO:0000256" key="2">
    <source>
        <dbReference type="ARBA" id="ARBA00022525"/>
    </source>
</evidence>
<dbReference type="Gene3D" id="3.10.20.320">
    <property type="entry name" value="Putative peptidoglycan bound protein (lpxtg motif)"/>
    <property type="match status" value="4"/>
</dbReference>
<dbReference type="Pfam" id="PF04650">
    <property type="entry name" value="YSIRK_signal"/>
    <property type="match status" value="1"/>
</dbReference>
<dbReference type="AlphaFoldDB" id="A0A7Z7P497"/>
<dbReference type="InterPro" id="IPR009459">
    <property type="entry name" value="MucBP_dom"/>
</dbReference>
<evidence type="ECO:0000256" key="6">
    <source>
        <dbReference type="SAM" id="MobiDB-lite"/>
    </source>
</evidence>
<name>A0A7Z7P497_STRAG</name>
<evidence type="ECO:0000256" key="3">
    <source>
        <dbReference type="ARBA" id="ARBA00022729"/>
    </source>
</evidence>
<keyword evidence="5" id="KW-0572">Peptidoglycan-anchor</keyword>